<dbReference type="GO" id="GO:0016020">
    <property type="term" value="C:membrane"/>
    <property type="evidence" value="ECO:0007669"/>
    <property type="project" value="UniProtKB-SubCell"/>
</dbReference>
<evidence type="ECO:0000256" key="1">
    <source>
        <dbReference type="ARBA" id="ARBA00004141"/>
    </source>
</evidence>
<name>A0A7D4C1L4_9SPHN</name>
<evidence type="ECO:0000313" key="7">
    <source>
        <dbReference type="EMBL" id="QKG69885.1"/>
    </source>
</evidence>
<dbReference type="Proteomes" id="UP000504693">
    <property type="component" value="Chromosome"/>
</dbReference>
<accession>A0A7D4C1L4</accession>
<feature type="transmembrane region" description="Helical" evidence="6">
    <location>
        <begin position="67"/>
        <end position="85"/>
    </location>
</feature>
<sequence length="191" mass="20146">METLLTSTAVVALAEIGDKTMLLAIVLATRFRKPMPIVLGILVATLANHAIAAFLGQSIAGIMQGPWFRYAVGASFVAMAVWTLVPDKLDEDEEPATPRFGAFLTTVVAFFLVEIGDKTQIATIALGAQFESVLLVTTGTTLGMMLANVPAVYFGSAIVERVSLKAVRIVAALLFFAIGAWVIADAAGCVQ</sequence>
<dbReference type="KEGG" id="emv:HQR01_00030"/>
<keyword evidence="8" id="KW-1185">Reference proteome</keyword>
<keyword evidence="4 6" id="KW-1133">Transmembrane helix</keyword>
<evidence type="ECO:0000256" key="6">
    <source>
        <dbReference type="RuleBase" id="RU365102"/>
    </source>
</evidence>
<evidence type="ECO:0000313" key="8">
    <source>
        <dbReference type="Proteomes" id="UP000504693"/>
    </source>
</evidence>
<reference evidence="7 8" key="1">
    <citation type="submission" date="2020-05" db="EMBL/GenBank/DDBJ databases">
        <title>Erythrobacter mangrovi sp. nov., isolated from rhizosphere soil of mangrove plant (Kandelia candel).</title>
        <authorList>
            <person name="Ye Y.H."/>
        </authorList>
    </citation>
    <scope>NUCLEOTIDE SEQUENCE [LARGE SCALE GENOMIC DNA]</scope>
    <source>
        <strain evidence="7 8">EB310</strain>
    </source>
</reference>
<evidence type="ECO:0000256" key="2">
    <source>
        <dbReference type="ARBA" id="ARBA00009190"/>
    </source>
</evidence>
<dbReference type="RefSeq" id="WP_173211772.1">
    <property type="nucleotide sequence ID" value="NZ_CP053921.1"/>
</dbReference>
<evidence type="ECO:0000256" key="4">
    <source>
        <dbReference type="ARBA" id="ARBA00022989"/>
    </source>
</evidence>
<dbReference type="InterPro" id="IPR001727">
    <property type="entry name" value="GDT1-like"/>
</dbReference>
<keyword evidence="5 6" id="KW-0472">Membrane</keyword>
<evidence type="ECO:0000256" key="5">
    <source>
        <dbReference type="ARBA" id="ARBA00023136"/>
    </source>
</evidence>
<evidence type="ECO:0000256" key="3">
    <source>
        <dbReference type="ARBA" id="ARBA00022692"/>
    </source>
</evidence>
<dbReference type="Pfam" id="PF01169">
    <property type="entry name" value="GDT1"/>
    <property type="match status" value="2"/>
</dbReference>
<organism evidence="7 8">
    <name type="scientific">Erythrobacter mangrovi</name>
    <dbReference type="NCBI Taxonomy" id="2739433"/>
    <lineage>
        <taxon>Bacteria</taxon>
        <taxon>Pseudomonadati</taxon>
        <taxon>Pseudomonadota</taxon>
        <taxon>Alphaproteobacteria</taxon>
        <taxon>Sphingomonadales</taxon>
        <taxon>Erythrobacteraceae</taxon>
        <taxon>Erythrobacter/Porphyrobacter group</taxon>
        <taxon>Erythrobacter</taxon>
    </lineage>
</organism>
<comment type="similarity">
    <text evidence="2 6">Belongs to the GDT1 family.</text>
</comment>
<dbReference type="EMBL" id="CP053921">
    <property type="protein sequence ID" value="QKG69885.1"/>
    <property type="molecule type" value="Genomic_DNA"/>
</dbReference>
<gene>
    <name evidence="7" type="ORF">HQR01_00030</name>
</gene>
<feature type="transmembrane region" description="Helical" evidence="6">
    <location>
        <begin position="166"/>
        <end position="184"/>
    </location>
</feature>
<feature type="transmembrane region" description="Helical" evidence="6">
    <location>
        <begin position="97"/>
        <end position="113"/>
    </location>
</feature>
<protein>
    <recommendedName>
        <fullName evidence="6">GDT1 family protein</fullName>
    </recommendedName>
</protein>
<feature type="transmembrane region" description="Helical" evidence="6">
    <location>
        <begin position="38"/>
        <end position="55"/>
    </location>
</feature>
<dbReference type="PANTHER" id="PTHR12608">
    <property type="entry name" value="TRANSMEMBRANE PROTEIN HTP-1 RELATED"/>
    <property type="match status" value="1"/>
</dbReference>
<dbReference type="PANTHER" id="PTHR12608:SF1">
    <property type="entry name" value="TRANSMEMBRANE PROTEIN 165"/>
    <property type="match status" value="1"/>
</dbReference>
<dbReference type="GO" id="GO:0046873">
    <property type="term" value="F:metal ion transmembrane transporter activity"/>
    <property type="evidence" value="ECO:0007669"/>
    <property type="project" value="InterPro"/>
</dbReference>
<comment type="subcellular location">
    <subcellularLocation>
        <location evidence="1 6">Membrane</location>
        <topology evidence="1 6">Multi-pass membrane protein</topology>
    </subcellularLocation>
</comment>
<feature type="transmembrane region" description="Helical" evidence="6">
    <location>
        <begin position="133"/>
        <end position="154"/>
    </location>
</feature>
<keyword evidence="3 6" id="KW-0812">Transmembrane</keyword>
<proteinExistence type="inferred from homology"/>
<dbReference type="AlphaFoldDB" id="A0A7D4C1L4"/>